<accession>A0A833WQY0</accession>
<proteinExistence type="predicted"/>
<keyword evidence="4" id="KW-1185">Reference proteome</keyword>
<organism evidence="2 4">
    <name type="scientific">Phytophthora infestans</name>
    <name type="common">Potato late blight agent</name>
    <name type="synonym">Botrytis infestans</name>
    <dbReference type="NCBI Taxonomy" id="4787"/>
    <lineage>
        <taxon>Eukaryota</taxon>
        <taxon>Sar</taxon>
        <taxon>Stramenopiles</taxon>
        <taxon>Oomycota</taxon>
        <taxon>Peronosporomycetes</taxon>
        <taxon>Peronosporales</taxon>
        <taxon>Peronosporaceae</taxon>
        <taxon>Phytophthora</taxon>
    </lineage>
</organism>
<dbReference type="EMBL" id="WSZM01000001">
    <property type="protein sequence ID" value="KAF4047510.1"/>
    <property type="molecule type" value="Genomic_DNA"/>
</dbReference>
<protein>
    <submittedName>
        <fullName evidence="2">Uncharacterized protein</fullName>
    </submittedName>
</protein>
<evidence type="ECO:0000313" key="4">
    <source>
        <dbReference type="Proteomes" id="UP000602510"/>
    </source>
</evidence>
<dbReference type="Proteomes" id="UP000602510">
    <property type="component" value="Unassembled WGS sequence"/>
</dbReference>
<reference evidence="2" key="1">
    <citation type="submission" date="2020-04" db="EMBL/GenBank/DDBJ databases">
        <title>Hybrid Assembly of Korean Phytophthora infestans isolates.</title>
        <authorList>
            <person name="Prokchorchik M."/>
            <person name="Lee Y."/>
            <person name="Seo J."/>
            <person name="Cho J.-H."/>
            <person name="Park Y.-E."/>
            <person name="Jang D.-C."/>
            <person name="Im J.-S."/>
            <person name="Choi J.-G."/>
            <person name="Park H.-J."/>
            <person name="Lee G.-B."/>
            <person name="Lee Y.-G."/>
            <person name="Hong S.-Y."/>
            <person name="Cho K."/>
            <person name="Sohn K.H."/>
        </authorList>
    </citation>
    <scope>NUCLEOTIDE SEQUENCE</scope>
    <source>
        <strain evidence="2">KR_1_A1</strain>
        <strain evidence="3">KR_2_A2</strain>
    </source>
</reference>
<name>A0A833WQY0_PHYIN</name>
<sequence>MLENEVEAGTVVCGTVDADTYTNTNWRKRIFVNAGETVSFAYWPNGYIVKDKKVIGAQHGIYWTGDVGTSLTSTSEMTDENLINGHTMDYDDENCGDTYDYEGKPSGRAGDGWPCIGARIRT</sequence>
<dbReference type="EMBL" id="JAACNO010002989">
    <property type="protein sequence ID" value="KAF4129124.1"/>
    <property type="molecule type" value="Genomic_DNA"/>
</dbReference>
<evidence type="ECO:0000313" key="2">
    <source>
        <dbReference type="EMBL" id="KAF4047510.1"/>
    </source>
</evidence>
<comment type="caution">
    <text evidence="2">The sequence shown here is derived from an EMBL/GenBank/DDBJ whole genome shotgun (WGS) entry which is preliminary data.</text>
</comment>
<dbReference type="Proteomes" id="UP000704712">
    <property type="component" value="Unassembled WGS sequence"/>
</dbReference>
<evidence type="ECO:0000313" key="3">
    <source>
        <dbReference type="EMBL" id="KAF4129124.1"/>
    </source>
</evidence>
<gene>
    <name evidence="2" type="ORF">GN244_ATG00064</name>
    <name evidence="1" type="ORF">GN244_ATG15923</name>
    <name evidence="3" type="ORF">GN958_ATG21679</name>
</gene>
<evidence type="ECO:0000313" key="1">
    <source>
        <dbReference type="EMBL" id="KAF4032236.1"/>
    </source>
</evidence>
<dbReference type="AlphaFoldDB" id="A0A833WQY0"/>
<dbReference type="EMBL" id="WSZM01000504">
    <property type="protein sequence ID" value="KAF4032236.1"/>
    <property type="molecule type" value="Genomic_DNA"/>
</dbReference>